<dbReference type="AlphaFoldDB" id="F8NXN2"/>
<dbReference type="RefSeq" id="XP_007318723.1">
    <property type="nucleotide sequence ID" value="XM_007318661.1"/>
</dbReference>
<dbReference type="HOGENOM" id="CLU_2074555_0_0_1"/>
<protein>
    <submittedName>
        <fullName evidence="1">Uncharacterized protein</fullName>
    </submittedName>
</protein>
<proteinExistence type="predicted"/>
<dbReference type="Proteomes" id="UP000008064">
    <property type="component" value="Unassembled WGS sequence"/>
</dbReference>
<reference evidence="1" key="1">
    <citation type="submission" date="2011-04" db="EMBL/GenBank/DDBJ databases">
        <title>Evolution of plant cell wall degrading machinery underlies the functional diversity of forest fungi.</title>
        <authorList>
            <consortium name="US DOE Joint Genome Institute (JGI-PGF)"/>
            <person name="Eastwood D.C."/>
            <person name="Floudas D."/>
            <person name="Binder M."/>
            <person name="Majcherczyk A."/>
            <person name="Schneider P."/>
            <person name="Aerts A."/>
            <person name="Asiegbu F.O."/>
            <person name="Baker S.E."/>
            <person name="Barry K."/>
            <person name="Bendiksby M."/>
            <person name="Blumentritt M."/>
            <person name="Coutinho P.M."/>
            <person name="Cullen D."/>
            <person name="Cullen D."/>
            <person name="Gathman A."/>
            <person name="Goodell B."/>
            <person name="Henrissat B."/>
            <person name="Ihrmark K."/>
            <person name="Kauserud H."/>
            <person name="Kohler A."/>
            <person name="LaButti K."/>
            <person name="Lapidus A."/>
            <person name="Lavin J.L."/>
            <person name="Lee Y.-H."/>
            <person name="Lindquist E."/>
            <person name="Lilly W."/>
            <person name="Lucas S."/>
            <person name="Morin E."/>
            <person name="Murat C."/>
            <person name="Oguiza J.A."/>
            <person name="Park J."/>
            <person name="Pisabarro A.G."/>
            <person name="Riley R."/>
            <person name="Rosling A."/>
            <person name="Salamov A."/>
            <person name="Schmidt O."/>
            <person name="Schmutz J."/>
            <person name="Skrede I."/>
            <person name="Stenlid J."/>
            <person name="Wiebenga A."/>
            <person name="Xie X."/>
            <person name="Kues U."/>
            <person name="Hibbett D.S."/>
            <person name="Hoffmeister D."/>
            <person name="Hogberg N."/>
            <person name="Martin F."/>
            <person name="Grigoriev I.V."/>
            <person name="Watkinson S.C."/>
        </authorList>
    </citation>
    <scope>NUCLEOTIDE SEQUENCE</scope>
    <source>
        <strain evidence="1">S7.9</strain>
    </source>
</reference>
<dbReference type="EMBL" id="GL945434">
    <property type="protein sequence ID" value="EGO24704.1"/>
    <property type="molecule type" value="Genomic_DNA"/>
</dbReference>
<dbReference type="GeneID" id="18819404"/>
<accession>F8NXN2</accession>
<gene>
    <name evidence="1" type="ORF">SERLADRAFT_468377</name>
</gene>
<organism>
    <name type="scientific">Serpula lacrymans var. lacrymans (strain S7.9)</name>
    <name type="common">Dry rot fungus</name>
    <dbReference type="NCBI Taxonomy" id="578457"/>
    <lineage>
        <taxon>Eukaryota</taxon>
        <taxon>Fungi</taxon>
        <taxon>Dikarya</taxon>
        <taxon>Basidiomycota</taxon>
        <taxon>Agaricomycotina</taxon>
        <taxon>Agaricomycetes</taxon>
        <taxon>Agaricomycetidae</taxon>
        <taxon>Boletales</taxon>
        <taxon>Coniophorineae</taxon>
        <taxon>Serpulaceae</taxon>
        <taxon>Serpula</taxon>
    </lineage>
</organism>
<name>F8NXN2_SERL9</name>
<evidence type="ECO:0000313" key="1">
    <source>
        <dbReference type="EMBL" id="EGO24704.1"/>
    </source>
</evidence>
<sequence>MAWPELERLSLRSSPWNTGALTLSSLLLLLKHSPGLREIEIFFDATSVPSTDEFGGDWPCNKNIKEIYLSDSSIADPCSVVAFLCAVLPNLTGIHCNDLDVKDVVSECFEKQRKSVGV</sequence>
<dbReference type="KEGG" id="sla:SERLADRAFT_468377"/>